<dbReference type="Proteomes" id="UP000054928">
    <property type="component" value="Unassembled WGS sequence"/>
</dbReference>
<name>A0A0P1AX70_PLAHL</name>
<dbReference type="RefSeq" id="XP_024583225.1">
    <property type="nucleotide sequence ID" value="XM_024717758.1"/>
</dbReference>
<evidence type="ECO:0000313" key="2">
    <source>
        <dbReference type="Proteomes" id="UP000054928"/>
    </source>
</evidence>
<proteinExistence type="predicted"/>
<evidence type="ECO:0000313" key="1">
    <source>
        <dbReference type="EMBL" id="CEG46856.1"/>
    </source>
</evidence>
<dbReference type="GeneID" id="36398586"/>
<protein>
    <submittedName>
        <fullName evidence="1">Uncharacterized protein</fullName>
    </submittedName>
</protein>
<keyword evidence="2" id="KW-1185">Reference proteome</keyword>
<organism evidence="1 2">
    <name type="scientific">Plasmopara halstedii</name>
    <name type="common">Downy mildew of sunflower</name>
    <dbReference type="NCBI Taxonomy" id="4781"/>
    <lineage>
        <taxon>Eukaryota</taxon>
        <taxon>Sar</taxon>
        <taxon>Stramenopiles</taxon>
        <taxon>Oomycota</taxon>
        <taxon>Peronosporomycetes</taxon>
        <taxon>Peronosporales</taxon>
        <taxon>Peronosporaceae</taxon>
        <taxon>Plasmopara</taxon>
    </lineage>
</organism>
<dbReference type="AlphaFoldDB" id="A0A0P1AX70"/>
<dbReference type="EMBL" id="CCYD01002371">
    <property type="protein sequence ID" value="CEG46856.1"/>
    <property type="molecule type" value="Genomic_DNA"/>
</dbReference>
<reference evidence="2" key="1">
    <citation type="submission" date="2014-09" db="EMBL/GenBank/DDBJ databases">
        <authorList>
            <person name="Sharma Rahul"/>
            <person name="Thines Marco"/>
        </authorList>
    </citation>
    <scope>NUCLEOTIDE SEQUENCE [LARGE SCALE GENOMIC DNA]</scope>
</reference>
<accession>A0A0P1AX70</accession>
<sequence length="97" mass="10902">MEHETLKYLLPRQMDKLNDLLSICIRKIYQKKRHPNMGGLESTGVANSRNVGMCQGKKLLITATASDIPPEAVTGLQCQYDLCRDYSRPKLHREGGG</sequence>